<keyword evidence="1" id="KW-0812">Transmembrane</keyword>
<gene>
    <name evidence="2" type="ORF">GPUN_1667</name>
</gene>
<feature type="transmembrane region" description="Helical" evidence="1">
    <location>
        <begin position="21"/>
        <end position="41"/>
    </location>
</feature>
<evidence type="ECO:0000256" key="1">
    <source>
        <dbReference type="SAM" id="Phobius"/>
    </source>
</evidence>
<name>H5TBV7_9ALTE</name>
<comment type="caution">
    <text evidence="2">The sequence shown here is derived from an EMBL/GenBank/DDBJ whole genome shotgun (WGS) entry which is preliminary data.</text>
</comment>
<reference evidence="2 3" key="2">
    <citation type="journal article" date="2017" name="Antonie Van Leeuwenhoek">
        <title>Rhizobium rhizosphaerae sp. nov., a novel species isolated from rice rhizosphere.</title>
        <authorList>
            <person name="Zhao J.J."/>
            <person name="Zhang J."/>
            <person name="Zhang R.J."/>
            <person name="Zhang C.W."/>
            <person name="Yin H.Q."/>
            <person name="Zhang X.X."/>
        </authorList>
    </citation>
    <scope>NUCLEOTIDE SEQUENCE [LARGE SCALE GENOMIC DNA]</scope>
    <source>
        <strain evidence="2 3">ACAM 611</strain>
    </source>
</reference>
<evidence type="ECO:0000313" key="2">
    <source>
        <dbReference type="EMBL" id="GAB55784.1"/>
    </source>
</evidence>
<keyword evidence="3" id="KW-1185">Reference proteome</keyword>
<dbReference type="RefSeq" id="WP_006005206.1">
    <property type="nucleotide sequence ID" value="NZ_BAET01000014.1"/>
</dbReference>
<organism evidence="2 3">
    <name type="scientific">Glaciecola punicea ACAM 611</name>
    <dbReference type="NCBI Taxonomy" id="1121923"/>
    <lineage>
        <taxon>Bacteria</taxon>
        <taxon>Pseudomonadati</taxon>
        <taxon>Pseudomonadota</taxon>
        <taxon>Gammaproteobacteria</taxon>
        <taxon>Alteromonadales</taxon>
        <taxon>Alteromonadaceae</taxon>
        <taxon>Glaciecola</taxon>
    </lineage>
</organism>
<dbReference type="EMBL" id="BAET01000014">
    <property type="protein sequence ID" value="GAB55784.1"/>
    <property type="molecule type" value="Genomic_DNA"/>
</dbReference>
<evidence type="ECO:0000313" key="3">
    <source>
        <dbReference type="Proteomes" id="UP000053586"/>
    </source>
</evidence>
<dbReference type="Proteomes" id="UP000053586">
    <property type="component" value="Unassembled WGS sequence"/>
</dbReference>
<keyword evidence="1" id="KW-1133">Transmembrane helix</keyword>
<accession>H5TBV7</accession>
<dbReference type="OrthoDB" id="9878242at2"/>
<sequence>MADKIIVPVSLRVLNKIAKHYLVTVISIVLFNVCSLFASIVLKDFNWLAASGGVTTIFGVLLTVSHSVPKNDEEVQYYVASIFPKSRDGIMSELPTARGVNLSIPEVSDDDEALMKNTAKKILKIESIGVTLTIIGTLLWAYSGFLTNFIYPVKCITSS</sequence>
<reference evidence="2 3" key="1">
    <citation type="journal article" date="2012" name="J. Bacteriol.">
        <title>Genome sequence of proteorhodopsin-containing sea ice bacterium Glaciecola punicea ACAM 611T.</title>
        <authorList>
            <person name="Qin Q.-L."/>
            <person name="Xie B.-B."/>
            <person name="Shu Y.-L."/>
            <person name="Rong J.-C."/>
            <person name="Zhao D.-L."/>
            <person name="Zhang X.-Y."/>
            <person name="Chen X.-L."/>
            <person name="Zhou B.-C."/>
            <person name="Zhanga Y.-Z."/>
        </authorList>
    </citation>
    <scope>NUCLEOTIDE SEQUENCE [LARGE SCALE GENOMIC DNA]</scope>
    <source>
        <strain evidence="2 3">ACAM 611</strain>
    </source>
</reference>
<dbReference type="AlphaFoldDB" id="H5TBV7"/>
<keyword evidence="1" id="KW-0472">Membrane</keyword>
<protein>
    <submittedName>
        <fullName evidence="2">Uncharacterized protein</fullName>
    </submittedName>
</protein>
<feature type="transmembrane region" description="Helical" evidence="1">
    <location>
        <begin position="47"/>
        <end position="64"/>
    </location>
</feature>
<proteinExistence type="predicted"/>
<feature type="transmembrane region" description="Helical" evidence="1">
    <location>
        <begin position="122"/>
        <end position="142"/>
    </location>
</feature>